<evidence type="ECO:0000313" key="2">
    <source>
        <dbReference type="Proteomes" id="UP000277212"/>
    </source>
</evidence>
<comment type="caution">
    <text evidence="1">The sequence shown here is derived from an EMBL/GenBank/DDBJ whole genome shotgun (WGS) entry which is preliminary data.</text>
</comment>
<accession>A0A3M2QV15</accession>
<dbReference type="EMBL" id="NKUJ01000881">
    <property type="protein sequence ID" value="RMI96858.1"/>
    <property type="molecule type" value="Genomic_DNA"/>
</dbReference>
<dbReference type="Proteomes" id="UP000277212">
    <property type="component" value="Unassembled WGS sequence"/>
</dbReference>
<organism evidence="1 2">
    <name type="scientific">Fusarium kuroshium</name>
    <dbReference type="NCBI Taxonomy" id="2010991"/>
    <lineage>
        <taxon>Eukaryota</taxon>
        <taxon>Fungi</taxon>
        <taxon>Dikarya</taxon>
        <taxon>Ascomycota</taxon>
        <taxon>Pezizomycotina</taxon>
        <taxon>Sordariomycetes</taxon>
        <taxon>Hypocreomycetidae</taxon>
        <taxon>Hypocreales</taxon>
        <taxon>Nectriaceae</taxon>
        <taxon>Fusarium</taxon>
        <taxon>Fusarium solani species complex</taxon>
    </lineage>
</organism>
<gene>
    <name evidence="1" type="ORF">CDV36_016288</name>
</gene>
<dbReference type="AlphaFoldDB" id="A0A3M2QV15"/>
<proteinExistence type="predicted"/>
<dbReference type="OrthoDB" id="5092293at2759"/>
<evidence type="ECO:0000313" key="1">
    <source>
        <dbReference type="EMBL" id="RMI96858.1"/>
    </source>
</evidence>
<sequence length="98" mass="11322">MDGKEEKRWETRTAYRNIIGSKSLADIHIYRAAVESQHRSTVSPPRRTKGITNLKEAKAAFIEDWLELRDAEDLSKLSPTEQQQCVEAWRIHKSKALT</sequence>
<name>A0A3M2QV15_9HYPO</name>
<keyword evidence="2" id="KW-1185">Reference proteome</keyword>
<protein>
    <submittedName>
        <fullName evidence="1">Uncharacterized protein</fullName>
    </submittedName>
</protein>
<reference evidence="1 2" key="1">
    <citation type="submission" date="2017-06" db="EMBL/GenBank/DDBJ databases">
        <title>Comparative genomic analysis of Ambrosia Fusariam Clade fungi.</title>
        <authorList>
            <person name="Stajich J.E."/>
            <person name="Carrillo J."/>
            <person name="Kijimoto T."/>
            <person name="Eskalen A."/>
            <person name="O'Donnell K."/>
            <person name="Kasson M."/>
        </authorList>
    </citation>
    <scope>NUCLEOTIDE SEQUENCE [LARGE SCALE GENOMIC DNA]</scope>
    <source>
        <strain evidence="1">UCR3666</strain>
    </source>
</reference>